<dbReference type="eggNOG" id="ENOG5030I8S">
    <property type="taxonomic scope" value="Bacteria"/>
</dbReference>
<protein>
    <submittedName>
        <fullName evidence="4">Uncharacterized protein</fullName>
    </submittedName>
</protein>
<dbReference type="HOGENOM" id="CLU_813482_0_0_5"/>
<sequence precursor="true">MRKQIANALCATGVGLLASLALTAIPGGAAQARECLTQPKGPAPAGSHWFYRTDHNNKRNCWYVRASSEKSAKPTEVASIDPAPDSAEVATTAPPAKRETASADPAGSVAAPKTLPKPVRTTAVPLHSSIANARAEFQSPPEPAPMRDVAAQDAASQFPAPLPATSSANPNDPSADASQGSPIDQRWSDAASSDASSANPALAADASTKLRTAAQAAVANGAAPATAALSSTGSASTLIIALLAALALAGVIVGGIVKFGRREPVVRRDLNGRPDIWGAAARPAGHDIAADRIDLDYDPAPPMQPTEPPSWIKAARQRQTDIKGTDEIEQLLSRAQKRPAA</sequence>
<reference evidence="4 5" key="1">
    <citation type="submission" date="2006-03" db="EMBL/GenBank/DDBJ databases">
        <title>Complete sequence of Rhodopseudomonas palustris BisB5.</title>
        <authorList>
            <consortium name="US DOE Joint Genome Institute"/>
            <person name="Copeland A."/>
            <person name="Lucas S."/>
            <person name="Lapidus A."/>
            <person name="Barry K."/>
            <person name="Detter J.C."/>
            <person name="Glavina del Rio T."/>
            <person name="Hammon N."/>
            <person name="Israni S."/>
            <person name="Dalin E."/>
            <person name="Tice H."/>
            <person name="Pitluck S."/>
            <person name="Chain P."/>
            <person name="Malfatti S."/>
            <person name="Shin M."/>
            <person name="Vergez L."/>
            <person name="Schmutz J."/>
            <person name="Larimer F."/>
            <person name="Land M."/>
            <person name="Hauser L."/>
            <person name="Pelletier D.A."/>
            <person name="Kyrpides N."/>
            <person name="Lykidis A."/>
            <person name="Oda Y."/>
            <person name="Harwood C.S."/>
            <person name="Richardson P."/>
        </authorList>
    </citation>
    <scope>NUCLEOTIDE SEQUENCE [LARGE SCALE GENOMIC DNA]</scope>
    <source>
        <strain evidence="4 5">BisB5</strain>
    </source>
</reference>
<name>Q135P0_RHOPS</name>
<dbReference type="AlphaFoldDB" id="Q135P0"/>
<dbReference type="STRING" id="316057.RPD_2973"/>
<organism evidence="4 5">
    <name type="scientific">Rhodopseudomonas palustris (strain BisB5)</name>
    <dbReference type="NCBI Taxonomy" id="316057"/>
    <lineage>
        <taxon>Bacteria</taxon>
        <taxon>Pseudomonadati</taxon>
        <taxon>Pseudomonadota</taxon>
        <taxon>Alphaproteobacteria</taxon>
        <taxon>Hyphomicrobiales</taxon>
        <taxon>Nitrobacteraceae</taxon>
        <taxon>Rhodopseudomonas</taxon>
    </lineage>
</organism>
<evidence type="ECO:0000256" key="2">
    <source>
        <dbReference type="SAM" id="Phobius"/>
    </source>
</evidence>
<accession>Q135P0</accession>
<dbReference type="EMBL" id="CP000283">
    <property type="protein sequence ID" value="ABE40199.1"/>
    <property type="molecule type" value="Genomic_DNA"/>
</dbReference>
<keyword evidence="2" id="KW-0812">Transmembrane</keyword>
<evidence type="ECO:0000313" key="4">
    <source>
        <dbReference type="EMBL" id="ABE40199.1"/>
    </source>
</evidence>
<feature type="transmembrane region" description="Helical" evidence="2">
    <location>
        <begin position="238"/>
        <end position="259"/>
    </location>
</feature>
<keyword evidence="2" id="KW-0472">Membrane</keyword>
<dbReference type="BioCyc" id="RPAL316057:RPD_RS14935-MONOMER"/>
<evidence type="ECO:0000256" key="1">
    <source>
        <dbReference type="SAM" id="MobiDB-lite"/>
    </source>
</evidence>
<proteinExistence type="predicted"/>
<feature type="region of interest" description="Disordered" evidence="1">
    <location>
        <begin position="72"/>
        <end position="119"/>
    </location>
</feature>
<keyword evidence="2" id="KW-1133">Transmembrane helix</keyword>
<dbReference type="KEGG" id="rpd:RPD_2973"/>
<dbReference type="Proteomes" id="UP000001818">
    <property type="component" value="Chromosome"/>
</dbReference>
<feature type="compositionally biased region" description="Low complexity" evidence="1">
    <location>
        <begin position="188"/>
        <end position="200"/>
    </location>
</feature>
<evidence type="ECO:0000313" key="5">
    <source>
        <dbReference type="Proteomes" id="UP000001818"/>
    </source>
</evidence>
<gene>
    <name evidence="4" type="ordered locus">RPD_2973</name>
</gene>
<feature type="region of interest" description="Disordered" evidence="1">
    <location>
        <begin position="137"/>
        <end position="200"/>
    </location>
</feature>
<feature type="region of interest" description="Disordered" evidence="1">
    <location>
        <begin position="300"/>
        <end position="320"/>
    </location>
</feature>
<feature type="compositionally biased region" description="Polar residues" evidence="1">
    <location>
        <begin position="164"/>
        <end position="182"/>
    </location>
</feature>
<feature type="chain" id="PRO_5004181921" evidence="3">
    <location>
        <begin position="24"/>
        <end position="341"/>
    </location>
</feature>
<keyword evidence="3" id="KW-0732">Signal</keyword>
<evidence type="ECO:0000256" key="3">
    <source>
        <dbReference type="SAM" id="SignalP"/>
    </source>
</evidence>
<feature type="signal peptide" evidence="3">
    <location>
        <begin position="1"/>
        <end position="23"/>
    </location>
</feature>